<comment type="caution">
    <text evidence="1">The sequence shown here is derived from an EMBL/GenBank/DDBJ whole genome shotgun (WGS) entry which is preliminary data.</text>
</comment>
<evidence type="ECO:0000313" key="2">
    <source>
        <dbReference type="Proteomes" id="UP000036403"/>
    </source>
</evidence>
<dbReference type="AlphaFoldDB" id="A0A0J7JV75"/>
<evidence type="ECO:0000313" key="1">
    <source>
        <dbReference type="EMBL" id="KMQ82057.1"/>
    </source>
</evidence>
<keyword evidence="1" id="KW-0808">Transferase</keyword>
<name>A0A0J7JV75_LASNI</name>
<accession>A0A0J7JV75</accession>
<dbReference type="EMBL" id="LBMM01028830">
    <property type="protein sequence ID" value="KMQ82057.1"/>
    <property type="molecule type" value="Genomic_DNA"/>
</dbReference>
<reference evidence="1 2" key="1">
    <citation type="submission" date="2015-04" db="EMBL/GenBank/DDBJ databases">
        <title>Lasius niger genome sequencing.</title>
        <authorList>
            <person name="Konorov E.A."/>
            <person name="Nikitin M.A."/>
            <person name="Kirill M.V."/>
            <person name="Chang P."/>
        </authorList>
    </citation>
    <scope>NUCLEOTIDE SEQUENCE [LARGE SCALE GENOMIC DNA]</scope>
    <source>
        <tissue evidence="1">Whole</tissue>
    </source>
</reference>
<protein>
    <submittedName>
        <fullName evidence="1">Putative serine threonine-protein kinase vps15-like protein</fullName>
    </submittedName>
</protein>
<proteinExistence type="predicted"/>
<gene>
    <name evidence="1" type="ORF">RF55_24341</name>
</gene>
<keyword evidence="1" id="KW-0418">Kinase</keyword>
<dbReference type="Proteomes" id="UP000036403">
    <property type="component" value="Unassembled WGS sequence"/>
</dbReference>
<dbReference type="OrthoDB" id="7701314at2759"/>
<dbReference type="PaxDb" id="67767-A0A0J7JV75"/>
<sequence>MIRQQKQQHDRLYPSTSGGLRSSFELEIKDAQNISFCRYSVEPIPDIRGTRMPKDLVHIKCNVIGNKCLNTGDIYCCIQTYRNVEVSYSDGESETLKIYTGCIYALNNSLPLVQSNNPYND</sequence>
<keyword evidence="2" id="KW-1185">Reference proteome</keyword>
<dbReference type="GO" id="GO:0016301">
    <property type="term" value="F:kinase activity"/>
    <property type="evidence" value="ECO:0007669"/>
    <property type="project" value="UniProtKB-KW"/>
</dbReference>
<organism evidence="1 2">
    <name type="scientific">Lasius niger</name>
    <name type="common">Black garden ant</name>
    <dbReference type="NCBI Taxonomy" id="67767"/>
    <lineage>
        <taxon>Eukaryota</taxon>
        <taxon>Metazoa</taxon>
        <taxon>Ecdysozoa</taxon>
        <taxon>Arthropoda</taxon>
        <taxon>Hexapoda</taxon>
        <taxon>Insecta</taxon>
        <taxon>Pterygota</taxon>
        <taxon>Neoptera</taxon>
        <taxon>Endopterygota</taxon>
        <taxon>Hymenoptera</taxon>
        <taxon>Apocrita</taxon>
        <taxon>Aculeata</taxon>
        <taxon>Formicoidea</taxon>
        <taxon>Formicidae</taxon>
        <taxon>Formicinae</taxon>
        <taxon>Lasius</taxon>
        <taxon>Lasius</taxon>
    </lineage>
</organism>